<evidence type="ECO:0000259" key="9">
    <source>
        <dbReference type="Pfam" id="PF22692"/>
    </source>
</evidence>
<dbReference type="Pfam" id="PF22692">
    <property type="entry name" value="LlgE_F_G_D1"/>
    <property type="match status" value="1"/>
</dbReference>
<dbReference type="InterPro" id="IPR020013">
    <property type="entry name" value="Flagellar_FlgE/F/G"/>
</dbReference>
<feature type="domain" description="Flagellar hook protein FlgE D2" evidence="8">
    <location>
        <begin position="1103"/>
        <end position="1221"/>
    </location>
</feature>
<dbReference type="KEGG" id="din:Selin_1508"/>
<keyword evidence="11" id="KW-1185">Reference proteome</keyword>
<evidence type="ECO:0000256" key="2">
    <source>
        <dbReference type="ARBA" id="ARBA00009677"/>
    </source>
</evidence>
<keyword evidence="4 5" id="KW-0975">Bacterial flagellum</keyword>
<dbReference type="NCBIfam" id="TIGR03506">
    <property type="entry name" value="FlgEFG_subfam"/>
    <property type="match status" value="2"/>
</dbReference>
<reference evidence="10 11" key="1">
    <citation type="submission" date="2010-12" db="EMBL/GenBank/DDBJ databases">
        <title>Complete sequence of Desulfurispirillum indicum S5.</title>
        <authorList>
            <consortium name="US DOE Joint Genome Institute"/>
            <person name="Lucas S."/>
            <person name="Copeland A."/>
            <person name="Lapidus A."/>
            <person name="Cheng J.-F."/>
            <person name="Goodwin L."/>
            <person name="Pitluck S."/>
            <person name="Chertkov O."/>
            <person name="Held B."/>
            <person name="Detter J.C."/>
            <person name="Han C."/>
            <person name="Tapia R."/>
            <person name="Land M."/>
            <person name="Hauser L."/>
            <person name="Kyrpides N."/>
            <person name="Ivanova N."/>
            <person name="Mikhailova N."/>
            <person name="Haggblom M."/>
            <person name="Rauschenbach I."/>
            <person name="Bini E."/>
            <person name="Woyke T."/>
        </authorList>
    </citation>
    <scope>NUCLEOTIDE SEQUENCE [LARGE SCALE GENOMIC DNA]</scope>
    <source>
        <strain evidence="11">ATCC BAA-1389 / DSM 22839 / S5</strain>
    </source>
</reference>
<evidence type="ECO:0000256" key="1">
    <source>
        <dbReference type="ARBA" id="ARBA00004117"/>
    </source>
</evidence>
<evidence type="ECO:0000259" key="7">
    <source>
        <dbReference type="Pfam" id="PF06429"/>
    </source>
</evidence>
<protein>
    <recommendedName>
        <fullName evidence="3 5">Flagellar hook protein FlgE</fullName>
    </recommendedName>
</protein>
<evidence type="ECO:0000259" key="6">
    <source>
        <dbReference type="Pfam" id="PF00460"/>
    </source>
</evidence>
<dbReference type="InterPro" id="IPR011491">
    <property type="entry name" value="FlgE_D2"/>
</dbReference>
<dbReference type="STRING" id="653733.Selin_1508"/>
<organism evidence="10 11">
    <name type="scientific">Desulfurispirillum indicum (strain ATCC BAA-1389 / DSM 22839 / S5)</name>
    <dbReference type="NCBI Taxonomy" id="653733"/>
    <lineage>
        <taxon>Bacteria</taxon>
        <taxon>Pseudomonadati</taxon>
        <taxon>Chrysiogenota</taxon>
        <taxon>Chrysiogenia</taxon>
        <taxon>Chrysiogenales</taxon>
        <taxon>Chrysiogenaceae</taxon>
        <taxon>Desulfurispirillum</taxon>
    </lineage>
</organism>
<dbReference type="Pfam" id="PF07559">
    <property type="entry name" value="FlgE_D2"/>
    <property type="match status" value="1"/>
</dbReference>
<evidence type="ECO:0000256" key="3">
    <source>
        <dbReference type="ARBA" id="ARBA00019015"/>
    </source>
</evidence>
<dbReference type="PROSITE" id="PS00588">
    <property type="entry name" value="FLAGELLA_BB_ROD"/>
    <property type="match status" value="1"/>
</dbReference>
<dbReference type="OrthoDB" id="8578401at2"/>
<evidence type="ECO:0000256" key="5">
    <source>
        <dbReference type="RuleBase" id="RU362116"/>
    </source>
</evidence>
<accession>E6W774</accession>
<dbReference type="InterPro" id="IPR037925">
    <property type="entry name" value="FlgE/F/G-like"/>
</dbReference>
<comment type="subcellular location">
    <subcellularLocation>
        <location evidence="1 5">Bacterial flagellum basal body</location>
    </subcellularLocation>
</comment>
<keyword evidence="10" id="KW-0282">Flagellum</keyword>
<feature type="domain" description="Flagellar hook protein FlgE/F/G-like D1" evidence="9">
    <location>
        <begin position="87"/>
        <end position="144"/>
    </location>
</feature>
<dbReference type="EMBL" id="CP002432">
    <property type="protein sequence ID" value="ADU66241.1"/>
    <property type="molecule type" value="Genomic_DNA"/>
</dbReference>
<gene>
    <name evidence="10" type="ordered locus">Selin_1508</name>
</gene>
<dbReference type="PANTHER" id="PTHR30435:SF1">
    <property type="entry name" value="FLAGELLAR HOOK PROTEIN FLGE"/>
    <property type="match status" value="1"/>
</dbReference>
<evidence type="ECO:0000313" key="11">
    <source>
        <dbReference type="Proteomes" id="UP000002572"/>
    </source>
</evidence>
<dbReference type="InParanoid" id="E6W774"/>
<evidence type="ECO:0000313" key="10">
    <source>
        <dbReference type="EMBL" id="ADU66241.1"/>
    </source>
</evidence>
<keyword evidence="10" id="KW-0969">Cilium</keyword>
<dbReference type="Pfam" id="PF00460">
    <property type="entry name" value="Flg_bb_rod"/>
    <property type="match status" value="1"/>
</dbReference>
<dbReference type="GO" id="GO:0009424">
    <property type="term" value="C:bacterial-type flagellum hook"/>
    <property type="evidence" value="ECO:0007669"/>
    <property type="project" value="TreeGrafter"/>
</dbReference>
<evidence type="ECO:0000259" key="8">
    <source>
        <dbReference type="Pfam" id="PF07559"/>
    </source>
</evidence>
<comment type="function">
    <text evidence="5">A flexible structure which links the flagellar filament to the drive apparatus in the basal body.</text>
</comment>
<dbReference type="Pfam" id="PF06429">
    <property type="entry name" value="Flg_bbr_C"/>
    <property type="match status" value="1"/>
</dbReference>
<dbReference type="RefSeq" id="WP_013506122.1">
    <property type="nucleotide sequence ID" value="NC_014836.1"/>
</dbReference>
<dbReference type="HOGENOM" id="CLU_258339_0_0_0"/>
<proteinExistence type="inferred from homology"/>
<name>E6W774_DESIS</name>
<dbReference type="Gene3D" id="2.60.98.20">
    <property type="entry name" value="Flagellar hook protein FlgE"/>
    <property type="match status" value="1"/>
</dbReference>
<feature type="domain" description="Flagellar basal-body/hook protein C-terminal" evidence="7">
    <location>
        <begin position="1295"/>
        <end position="1339"/>
    </location>
</feature>
<dbReference type="GO" id="GO:0071978">
    <property type="term" value="P:bacterial-type flagellum-dependent swarming motility"/>
    <property type="evidence" value="ECO:0007669"/>
    <property type="project" value="TreeGrafter"/>
</dbReference>
<dbReference type="InterPro" id="IPR037058">
    <property type="entry name" value="Falgellar_hook_FlgE_sf"/>
</dbReference>
<sequence length="1341" mass="142718">MLQSMYAGVSGLVNHQRSMDIIGNNISNVNTFGYKKARAGFADVMSISIGGSGVNPMQVGIGTRVNSTNLIFSQGGIEASNKSTDMAIAGRGFFVVSNGAQNFFTRNGNFTFNKEGMMVTPDGLVMQGRMATQNQYGEFTINPTTVVGNIQIPVGIKSPASPTSNVELGGNLNAEASGTILSTPVLRTAADGNKDLSTLFNEQGNALSILDDQAVTFKSHATALTSMGQLYDSADTGLSIVDNETFKVTITKDGVQETVTFRYRPSASNEYSANGIPRDFDSNDNIFSTLGGLARKIEERFAGYVQSVDIVEGKLRVTARESMDLSMESSSVPANTKFNNVISSLNGQYNANGVKTSSEFFFQEQYNKGLDFNTLEELTARLQGSMQNVSATSRAYIGDISVFNFQDGNDRIRISMEVKGNLVTQEYYYSTATNPVSLDTTAIGGVDNMAKPFSTLDELIMQINSDFAPGNHTTAFPAGYEVNVDAPYTGMQADGVRLSERLENGTVVTNTSGAPMTLYDGSKDPNGLYRSIELAAGDFVTIHATDPNLVQVNGAGDWIRFSFSSGVKIPAGTTVSTAFSAYTVGDSQDGSISTDAMNLIRAYNDGGRLAFANIAGFDLGNIQVSYSGTNVGNDKAVNEYLDNLTGDFIFGADPKTSDQLGGKITYDNNHDGGFTLQKMGFKDANDAISVVTGTVNVAGVDVPQIATFVYDPEGIRGNNSNAGAYYFSSLDELITIINTNPALADVNVTLEEDGRLNFDATATGAVNADFEATDYFGFNGTDFDGANFDITFRRPGQTVLTTINVDATAMTSMANIAAHIQDQLVAAGVTGFIVNWTGKDFEFKNPSSGGLAELSVSINAGVDAAYQDLLNPLFEPLSNVIFSAGVSARTMQIGMTGPINYVGRDINLRHQLNTTASGPFSNLNVSAAGTSGILRGPINHHITGAEIITSSARLNQALNLPATLLTGSMSTSERFLTSANEDTKLARLYNSNGTSLGLGTNDRISLSATLGMGQQFSSSMSVNNNLGQSDTTLGDLAYALEQSLNLKNNKGVYVNENGSIVINGDDGEHFSILDLKLSVPGNPIFNAITTSLSVEQLASGGYHATTVNIIDSESFVHSLDFEFYKDPDPRNVNQWTWKASVPKPAEITGGAGSLSLPEGSITFSPDGGLEMMIGGPLFIVPNNGANPMEVVIDMGTPGGGFDGFTQYASKSDTTKQRQNGYKEGTLEDYSIDENGIVYGLFSNDLSRPLAQLTLADFTNPQGLSKVGNSLFVSTNASGQPNYAAPGSAGFGTIISNSLEMSNVDLSMEFTQMIIVERGFQANSRIISTSDSMIQEVLNMKR</sequence>
<comment type="similarity">
    <text evidence="2 5">Belongs to the flagella basal body rod proteins family.</text>
</comment>
<dbReference type="InterPro" id="IPR019776">
    <property type="entry name" value="Flagellar_basal_body_rod_CS"/>
</dbReference>
<evidence type="ECO:0000256" key="4">
    <source>
        <dbReference type="ARBA" id="ARBA00023143"/>
    </source>
</evidence>
<dbReference type="InterPro" id="IPR001444">
    <property type="entry name" value="Flag_bb_rod_N"/>
</dbReference>
<dbReference type="GO" id="GO:0009425">
    <property type="term" value="C:bacterial-type flagellum basal body"/>
    <property type="evidence" value="ECO:0007669"/>
    <property type="project" value="UniProtKB-SubCell"/>
</dbReference>
<keyword evidence="10" id="KW-0966">Cell projection</keyword>
<dbReference type="Proteomes" id="UP000002572">
    <property type="component" value="Chromosome"/>
</dbReference>
<feature type="domain" description="Flagellar basal body rod protein N-terminal" evidence="6">
    <location>
        <begin position="5"/>
        <end position="35"/>
    </location>
</feature>
<dbReference type="PANTHER" id="PTHR30435">
    <property type="entry name" value="FLAGELLAR PROTEIN"/>
    <property type="match status" value="1"/>
</dbReference>
<dbReference type="SUPFAM" id="SSF117143">
    <property type="entry name" value="Flagellar hook protein flgE"/>
    <property type="match status" value="2"/>
</dbReference>
<dbReference type="eggNOG" id="COG1749">
    <property type="taxonomic scope" value="Bacteria"/>
</dbReference>
<dbReference type="InterPro" id="IPR010930">
    <property type="entry name" value="Flg_bb/hook_C_dom"/>
</dbReference>
<dbReference type="InterPro" id="IPR053967">
    <property type="entry name" value="LlgE_F_G-like_D1"/>
</dbReference>
<dbReference type="GO" id="GO:0005829">
    <property type="term" value="C:cytosol"/>
    <property type="evidence" value="ECO:0007669"/>
    <property type="project" value="TreeGrafter"/>
</dbReference>